<evidence type="ECO:0000313" key="7">
    <source>
        <dbReference type="EMBL" id="PZO43438.1"/>
    </source>
</evidence>
<feature type="transmembrane region" description="Helical" evidence="6">
    <location>
        <begin position="46"/>
        <end position="64"/>
    </location>
</feature>
<dbReference type="Pfam" id="PF06081">
    <property type="entry name" value="ArAE_1"/>
    <property type="match status" value="1"/>
</dbReference>
<proteinExistence type="predicted"/>
<gene>
    <name evidence="7" type="ORF">DCF19_05715</name>
</gene>
<protein>
    <recommendedName>
        <fullName evidence="9">FUSC family protein</fullName>
    </recommendedName>
</protein>
<dbReference type="PANTHER" id="PTHR47804:SF3">
    <property type="entry name" value="PROTEIN BRE4"/>
    <property type="match status" value="1"/>
</dbReference>
<evidence type="ECO:0000256" key="2">
    <source>
        <dbReference type="ARBA" id="ARBA00022475"/>
    </source>
</evidence>
<accession>A0A2W4YKD8</accession>
<dbReference type="GO" id="GO:0005886">
    <property type="term" value="C:plasma membrane"/>
    <property type="evidence" value="ECO:0007669"/>
    <property type="project" value="UniProtKB-SubCell"/>
</dbReference>
<evidence type="ECO:0000256" key="1">
    <source>
        <dbReference type="ARBA" id="ARBA00004651"/>
    </source>
</evidence>
<dbReference type="PANTHER" id="PTHR47804">
    <property type="entry name" value="60S RIBOSOMAL PROTEIN L19"/>
    <property type="match status" value="1"/>
</dbReference>
<keyword evidence="2" id="KW-1003">Cell membrane</keyword>
<comment type="caution">
    <text evidence="7">The sequence shown here is derived from an EMBL/GenBank/DDBJ whole genome shotgun (WGS) entry which is preliminary data.</text>
</comment>
<organism evidence="7 8">
    <name type="scientific">Pseudanabaena frigida</name>
    <dbReference type="NCBI Taxonomy" id="945775"/>
    <lineage>
        <taxon>Bacteria</taxon>
        <taxon>Bacillati</taxon>
        <taxon>Cyanobacteriota</taxon>
        <taxon>Cyanophyceae</taxon>
        <taxon>Pseudanabaenales</taxon>
        <taxon>Pseudanabaenaceae</taxon>
        <taxon>Pseudanabaena</taxon>
    </lineage>
</organism>
<feature type="transmembrane region" description="Helical" evidence="6">
    <location>
        <begin position="22"/>
        <end position="40"/>
    </location>
</feature>
<reference evidence="7 8" key="2">
    <citation type="submission" date="2018-06" db="EMBL/GenBank/DDBJ databases">
        <title>Metagenomic assembly of (sub)arctic Cyanobacteria and their associated microbiome from non-axenic cultures.</title>
        <authorList>
            <person name="Baurain D."/>
        </authorList>
    </citation>
    <scope>NUCLEOTIDE SEQUENCE [LARGE SCALE GENOMIC DNA]</scope>
    <source>
        <strain evidence="7">ULC066bin1</strain>
    </source>
</reference>
<keyword evidence="5 6" id="KW-0472">Membrane</keyword>
<keyword evidence="4 6" id="KW-1133">Transmembrane helix</keyword>
<comment type="subcellular location">
    <subcellularLocation>
        <location evidence="1">Cell membrane</location>
        <topology evidence="1">Multi-pass membrane protein</topology>
    </subcellularLocation>
</comment>
<dbReference type="EMBL" id="QBML01000005">
    <property type="protein sequence ID" value="PZO43438.1"/>
    <property type="molecule type" value="Genomic_DNA"/>
</dbReference>
<dbReference type="InterPro" id="IPR010343">
    <property type="entry name" value="ArAE_1"/>
</dbReference>
<evidence type="ECO:0000256" key="6">
    <source>
        <dbReference type="SAM" id="Phobius"/>
    </source>
</evidence>
<evidence type="ECO:0000256" key="3">
    <source>
        <dbReference type="ARBA" id="ARBA00022692"/>
    </source>
</evidence>
<dbReference type="InterPro" id="IPR052430">
    <property type="entry name" value="IVT-Associated"/>
</dbReference>
<dbReference type="Proteomes" id="UP000249467">
    <property type="component" value="Unassembled WGS sequence"/>
</dbReference>
<dbReference type="AlphaFoldDB" id="A0A2W4YKD8"/>
<evidence type="ECO:0008006" key="9">
    <source>
        <dbReference type="Google" id="ProtNLM"/>
    </source>
</evidence>
<name>A0A2W4YKD8_9CYAN</name>
<reference evidence="7 8" key="1">
    <citation type="submission" date="2018-04" db="EMBL/GenBank/DDBJ databases">
        <authorList>
            <person name="Go L.Y."/>
            <person name="Mitchell J.A."/>
        </authorList>
    </citation>
    <scope>NUCLEOTIDE SEQUENCE [LARGE SCALE GENOMIC DNA]</scope>
    <source>
        <strain evidence="7">ULC066bin1</strain>
    </source>
</reference>
<sequence length="350" mass="39736">MLSLTRLIFPHSIIEITLLARLAFKTAVAATIAFVFAQLLHLEYPFYAVIAAIIVMSSTSGSTLKLGIQRIIGTVIGVFIGVLFTILFGANPYSLGGSIFVAIFFCSYYKLNEAAKLSAYVSAIVLLNHGQSPWLYAAERFSETLIGIGVALLVNQWLMPSHAAQELRRCLARTLIQIEQFYQMVMQCYLTGNYDRTVVDEHKIKTIDSLLKARELWQEVKQGQQEELLHIDPAWQFLVRRIWEHVLAMEHTVIVRQPHSIWESLTSPINQLAQETSGALKELSQAVKDQKTYVSLLALENALTEATNHLHQLQEIKEMDTPTDELLRFFTFFYTIEEVGRKLQRMADTL</sequence>
<keyword evidence="3 6" id="KW-0812">Transmembrane</keyword>
<evidence type="ECO:0000256" key="5">
    <source>
        <dbReference type="ARBA" id="ARBA00023136"/>
    </source>
</evidence>
<evidence type="ECO:0000313" key="8">
    <source>
        <dbReference type="Proteomes" id="UP000249467"/>
    </source>
</evidence>
<evidence type="ECO:0000256" key="4">
    <source>
        <dbReference type="ARBA" id="ARBA00022989"/>
    </source>
</evidence>
<feature type="transmembrane region" description="Helical" evidence="6">
    <location>
        <begin position="71"/>
        <end position="89"/>
    </location>
</feature>